<dbReference type="InterPro" id="IPR041166">
    <property type="entry name" value="Rubredoxin_2"/>
</dbReference>
<feature type="topological domain" description="Cytoplasmic" evidence="4">
    <location>
        <begin position="24"/>
        <end position="385"/>
    </location>
</feature>
<dbReference type="PANTHER" id="PTHR45586">
    <property type="entry name" value="TPR REPEAT-CONTAINING PROTEIN PA4667"/>
    <property type="match status" value="1"/>
</dbReference>
<dbReference type="Gene3D" id="1.25.40.10">
    <property type="entry name" value="Tetratricopeptide repeat domain"/>
    <property type="match status" value="2"/>
</dbReference>
<protein>
    <recommendedName>
        <fullName evidence="4">Lipopolysaccharide assembly protein B</fullName>
    </recommendedName>
</protein>
<dbReference type="Pfam" id="PF13176">
    <property type="entry name" value="TPR_7"/>
    <property type="match status" value="1"/>
</dbReference>
<feature type="binding site" evidence="4">
    <location>
        <position position="371"/>
    </location>
    <ligand>
        <name>Fe cation</name>
        <dbReference type="ChEBI" id="CHEBI:24875"/>
    </ligand>
</feature>
<keyword evidence="4" id="KW-0408">Iron</keyword>
<accession>A0ABM7MJY8</accession>
<feature type="domain" description="LapB rubredoxin metal binding" evidence="5">
    <location>
        <begin position="352"/>
        <end position="376"/>
    </location>
</feature>
<sequence>MEFDLSWVLLGLPLAFGLGWMASRFDLRQIRMENRQAPKAYFKGLNFLLNEQQDQAIDAFIEAVQNDPDTSELHFALGNLFRRRGEYERAVRVHEHLLSRGDLSQADRNRAQHALALDFLKAGLLDHAETALLKLEGTSFEAQARLALLANYERSRDWALAAEVAEKLDRADQGSFAPRLAHYLCEQAALLIAQNQWPEAASLLRQATEKSPESARARLDLAKLQDKMGQVNEAWQTLHEALDHTPAAIGLMAQPLADLALRCGRAQETLQLLQTRYASHPGLDLLDAVVTLSNAQSDGELSARDWYARHLEKVPSLVAATKWIAGEKLEHEQFHPQVQRALDHAAKPLLRYRCAACGFEAMQHFWQCPGCQAWDSYPPLRVEEL</sequence>
<keyword evidence="4" id="KW-0812">Transmembrane</keyword>
<dbReference type="SUPFAM" id="SSF48452">
    <property type="entry name" value="TPR-like"/>
    <property type="match status" value="1"/>
</dbReference>
<feature type="binding site" evidence="4">
    <location>
        <position position="357"/>
    </location>
    <ligand>
        <name>Fe cation</name>
        <dbReference type="ChEBI" id="CHEBI:24875"/>
    </ligand>
</feature>
<comment type="similarity">
    <text evidence="4">Belongs to the LapB family.</text>
</comment>
<dbReference type="EMBL" id="AP024238">
    <property type="protein sequence ID" value="BCO26564.1"/>
    <property type="molecule type" value="Genomic_DNA"/>
</dbReference>
<keyword evidence="2 4" id="KW-0677">Repeat</keyword>
<dbReference type="PANTHER" id="PTHR45586:SF1">
    <property type="entry name" value="LIPOPOLYSACCHARIDE ASSEMBLY PROTEIN B"/>
    <property type="match status" value="1"/>
</dbReference>
<dbReference type="Pfam" id="PF18073">
    <property type="entry name" value="Zn_ribbon_LapB"/>
    <property type="match status" value="1"/>
</dbReference>
<evidence type="ECO:0000256" key="1">
    <source>
        <dbReference type="ARBA" id="ARBA00022723"/>
    </source>
</evidence>
<keyword evidence="7" id="KW-1185">Reference proteome</keyword>
<feature type="binding site" evidence="4">
    <location>
        <position position="354"/>
    </location>
    <ligand>
        <name>Fe cation</name>
        <dbReference type="ChEBI" id="CHEBI:24875"/>
    </ligand>
</feature>
<reference evidence="6 7" key="1">
    <citation type="journal article" date="2021" name="Microbiol. Spectr.">
        <title>A Single Bacterium Capable of Oxidation and Reduction of Iron at Circumneutral pH.</title>
        <authorList>
            <person name="Kato S."/>
            <person name="Ohkuma M."/>
        </authorList>
    </citation>
    <scope>NUCLEOTIDE SEQUENCE [LARGE SCALE GENOMIC DNA]</scope>
    <source>
        <strain evidence="6 7">MIZ03</strain>
    </source>
</reference>
<evidence type="ECO:0000256" key="2">
    <source>
        <dbReference type="ARBA" id="ARBA00022737"/>
    </source>
</evidence>
<dbReference type="Pfam" id="PF14559">
    <property type="entry name" value="TPR_19"/>
    <property type="match status" value="1"/>
</dbReference>
<dbReference type="HAMAP" id="MF_00994">
    <property type="entry name" value="LPS_assembly_LapB"/>
    <property type="match status" value="1"/>
</dbReference>
<keyword evidence="4" id="KW-1003">Cell membrane</keyword>
<evidence type="ECO:0000256" key="3">
    <source>
        <dbReference type="ARBA" id="ARBA00022803"/>
    </source>
</evidence>
<dbReference type="NCBIfam" id="NF008755">
    <property type="entry name" value="PRK11788.1-3"/>
    <property type="match status" value="1"/>
</dbReference>
<dbReference type="InterPro" id="IPR051012">
    <property type="entry name" value="CellSynth/LPSAsmb/PSIAsmb"/>
</dbReference>
<name>A0ABM7MJY8_9BURK</name>
<dbReference type="InterPro" id="IPR030865">
    <property type="entry name" value="LapB"/>
</dbReference>
<evidence type="ECO:0000256" key="4">
    <source>
        <dbReference type="HAMAP-Rule" id="MF_00994"/>
    </source>
</evidence>
<dbReference type="InterPro" id="IPR019734">
    <property type="entry name" value="TPR_rpt"/>
</dbReference>
<comment type="subcellular location">
    <subcellularLocation>
        <location evidence="4">Cell inner membrane</location>
        <topology evidence="4">Single-pass membrane protein</topology>
        <orientation evidence="4">Cytoplasmic side</orientation>
    </subcellularLocation>
</comment>
<evidence type="ECO:0000313" key="7">
    <source>
        <dbReference type="Proteomes" id="UP000824366"/>
    </source>
</evidence>
<organism evidence="6 7">
    <name type="scientific">Rhodoferax lithotrophicus</name>
    <dbReference type="NCBI Taxonomy" id="2798804"/>
    <lineage>
        <taxon>Bacteria</taxon>
        <taxon>Pseudomonadati</taxon>
        <taxon>Pseudomonadota</taxon>
        <taxon>Betaproteobacteria</taxon>
        <taxon>Burkholderiales</taxon>
        <taxon>Comamonadaceae</taxon>
        <taxon>Rhodoferax</taxon>
    </lineage>
</organism>
<dbReference type="InterPro" id="IPR011990">
    <property type="entry name" value="TPR-like_helical_dom_sf"/>
</dbReference>
<proteinExistence type="inferred from homology"/>
<feature type="binding site" evidence="4">
    <location>
        <position position="368"/>
    </location>
    <ligand>
        <name>Fe cation</name>
        <dbReference type="ChEBI" id="CHEBI:24875"/>
    </ligand>
</feature>
<evidence type="ECO:0000259" key="5">
    <source>
        <dbReference type="Pfam" id="PF18073"/>
    </source>
</evidence>
<keyword evidence="4" id="KW-0472">Membrane</keyword>
<dbReference type="Proteomes" id="UP000824366">
    <property type="component" value="Chromosome"/>
</dbReference>
<keyword evidence="3 4" id="KW-0802">TPR repeat</keyword>
<dbReference type="SMART" id="SM00028">
    <property type="entry name" value="TPR"/>
    <property type="match status" value="4"/>
</dbReference>
<keyword evidence="4" id="KW-0997">Cell inner membrane</keyword>
<dbReference type="RefSeq" id="WP_223910210.1">
    <property type="nucleotide sequence ID" value="NZ_AP024238.1"/>
</dbReference>
<keyword evidence="4" id="KW-1133">Transmembrane helix</keyword>
<evidence type="ECO:0000313" key="6">
    <source>
        <dbReference type="EMBL" id="BCO26564.1"/>
    </source>
</evidence>
<comment type="function">
    <text evidence="4">Modulates cellular lipopolysaccharide (LPS) levels by regulating LpxC, which is involved in lipid A biosynthesis. May act by modulating the proteolytic activity of FtsH towards LpxC. May also coordinate assembly of proteins involved in LPS synthesis at the plasma membrane.</text>
</comment>
<gene>
    <name evidence="4" type="primary">lapB</name>
    <name evidence="6" type="ORF">MIZ03_1447</name>
</gene>
<keyword evidence="1 4" id="KW-0479">Metal-binding</keyword>